<dbReference type="EMBL" id="BFAD01000003">
    <property type="protein sequence ID" value="GBE80393.1"/>
    <property type="molecule type" value="Genomic_DNA"/>
</dbReference>
<feature type="compositionally biased region" description="Basic residues" evidence="1">
    <location>
        <begin position="435"/>
        <end position="451"/>
    </location>
</feature>
<dbReference type="STRING" id="139825.A0A401GDY1"/>
<gene>
    <name evidence="2" type="ORF">SCP_0301010</name>
    <name evidence="3" type="ORF">SCP_0301080</name>
</gene>
<feature type="compositionally biased region" description="Polar residues" evidence="1">
    <location>
        <begin position="320"/>
        <end position="334"/>
    </location>
</feature>
<comment type="caution">
    <text evidence="2">The sequence shown here is derived from an EMBL/GenBank/DDBJ whole genome shotgun (WGS) entry which is preliminary data.</text>
</comment>
<feature type="compositionally biased region" description="Acidic residues" evidence="1">
    <location>
        <begin position="205"/>
        <end position="246"/>
    </location>
</feature>
<feature type="region of interest" description="Disordered" evidence="1">
    <location>
        <begin position="125"/>
        <end position="281"/>
    </location>
</feature>
<name>A0A401GDY1_9APHY</name>
<accession>A0A401GDY1</accession>
<evidence type="ECO:0000313" key="4">
    <source>
        <dbReference type="Proteomes" id="UP000287166"/>
    </source>
</evidence>
<dbReference type="AlphaFoldDB" id="A0A401GDY1"/>
<keyword evidence="4" id="KW-1185">Reference proteome</keyword>
<dbReference type="GeneID" id="38777303"/>
<sequence>MPLDIDPNYVLQAARLMAIVAAAPHQDDPRYLDWEMRIYLEVSRLEKSFPQPLKSLRMPGIIISALLEFTQAYQQKALAWLDHISNDDERIYKRYPLAVSEYGECEDLGRQWWTEDPYCKLPLVKSTPATGSGNVPADDNTQGRGTEDLGTGDLITKGKGKERAVNDAGTGMVGDRIVHVEVGEDKGKGKSKEKVQGKAAHAMSEEEDEREGEGEEQEGEDNDDANNDDGDENDDADKDDDDEMAEDVPSAGQPESIEVDVASPALPTARPTSISPAAAPLQKCKAVITESSEESENEEAALKVKQMKPIEVTKEKGEAPTTSAQAQHVQNRMAQTEVKGLKVSRKSGKRKVKKSSDEEEVLTTKLPKKKRATREYKSKEFIESEDETPAPPFNLPAKTAGDSNAGVAKINAPAKPVKQTMRITVSPHVTLKVKAKGKAKATGKVKAKATGKAKAMASQKDKWKKTSTHVSDFMWAHATDSLVPCVGCQEK</sequence>
<protein>
    <submittedName>
        <fullName evidence="2">Uncharacterized protein</fullName>
    </submittedName>
</protein>
<evidence type="ECO:0000313" key="2">
    <source>
        <dbReference type="EMBL" id="GBE80386.1"/>
    </source>
</evidence>
<evidence type="ECO:0000256" key="1">
    <source>
        <dbReference type="SAM" id="MobiDB-lite"/>
    </source>
</evidence>
<proteinExistence type="predicted"/>
<dbReference type="EMBL" id="BFAD01000003">
    <property type="protein sequence ID" value="GBE80386.1"/>
    <property type="molecule type" value="Genomic_DNA"/>
</dbReference>
<dbReference type="Proteomes" id="UP000287166">
    <property type="component" value="Unassembled WGS sequence"/>
</dbReference>
<feature type="region of interest" description="Disordered" evidence="1">
    <location>
        <begin position="435"/>
        <end position="462"/>
    </location>
</feature>
<organism evidence="2 4">
    <name type="scientific">Sparassis crispa</name>
    <dbReference type="NCBI Taxonomy" id="139825"/>
    <lineage>
        <taxon>Eukaryota</taxon>
        <taxon>Fungi</taxon>
        <taxon>Dikarya</taxon>
        <taxon>Basidiomycota</taxon>
        <taxon>Agaricomycotina</taxon>
        <taxon>Agaricomycetes</taxon>
        <taxon>Polyporales</taxon>
        <taxon>Sparassidaceae</taxon>
        <taxon>Sparassis</taxon>
    </lineage>
</organism>
<feature type="compositionally biased region" description="Basic and acidic residues" evidence="1">
    <location>
        <begin position="176"/>
        <end position="196"/>
    </location>
</feature>
<dbReference type="RefSeq" id="XP_027611299.1">
    <property type="nucleotide sequence ID" value="XM_027755498.1"/>
</dbReference>
<dbReference type="InParanoid" id="A0A401GDY1"/>
<evidence type="ECO:0000313" key="3">
    <source>
        <dbReference type="EMBL" id="GBE80393.1"/>
    </source>
</evidence>
<feature type="compositionally biased region" description="Basic residues" evidence="1">
    <location>
        <begin position="342"/>
        <end position="353"/>
    </location>
</feature>
<feature type="compositionally biased region" description="Polar residues" evidence="1">
    <location>
        <begin position="127"/>
        <end position="144"/>
    </location>
</feature>
<feature type="region of interest" description="Disordered" evidence="1">
    <location>
        <begin position="311"/>
        <end position="404"/>
    </location>
</feature>
<reference evidence="2 4" key="1">
    <citation type="journal article" date="2018" name="Sci. Rep.">
        <title>Genome sequence of the cauliflower mushroom Sparassis crispa (Hanabiratake) and its association with beneficial usage.</title>
        <authorList>
            <person name="Kiyama R."/>
            <person name="Furutani Y."/>
            <person name="Kawaguchi K."/>
            <person name="Nakanishi T."/>
        </authorList>
    </citation>
    <scope>NUCLEOTIDE SEQUENCE [LARGE SCALE GENOMIC DNA]</scope>
</reference>
<feature type="compositionally biased region" description="Basic and acidic residues" evidence="1">
    <location>
        <begin position="373"/>
        <end position="382"/>
    </location>
</feature>